<reference evidence="1" key="1">
    <citation type="submission" date="2018-05" db="EMBL/GenBank/DDBJ databases">
        <authorList>
            <person name="Lanie J.A."/>
            <person name="Ng W.-L."/>
            <person name="Kazmierczak K.M."/>
            <person name="Andrzejewski T.M."/>
            <person name="Davidsen T.M."/>
            <person name="Wayne K.J."/>
            <person name="Tettelin H."/>
            <person name="Glass J.I."/>
            <person name="Rusch D."/>
            <person name="Podicherti R."/>
            <person name="Tsui H.-C.T."/>
            <person name="Winkler M.E."/>
        </authorList>
    </citation>
    <scope>NUCLEOTIDE SEQUENCE</scope>
</reference>
<accession>A0A382BV22</accession>
<organism evidence="1">
    <name type="scientific">marine metagenome</name>
    <dbReference type="NCBI Taxonomy" id="408172"/>
    <lineage>
        <taxon>unclassified sequences</taxon>
        <taxon>metagenomes</taxon>
        <taxon>ecological metagenomes</taxon>
    </lineage>
</organism>
<protein>
    <submittedName>
        <fullName evidence="1">Uncharacterized protein</fullName>
    </submittedName>
</protein>
<feature type="non-terminal residue" evidence="1">
    <location>
        <position position="56"/>
    </location>
</feature>
<name>A0A382BV22_9ZZZZ</name>
<sequence length="56" mass="6422">MGLCCSIGNDKKRVANALFSEAGRDQDLKRFLKRNTKFLKEVEDCYLGQVDEELPE</sequence>
<evidence type="ECO:0000313" key="1">
    <source>
        <dbReference type="EMBL" id="SVB17666.1"/>
    </source>
</evidence>
<proteinExistence type="predicted"/>
<dbReference type="AlphaFoldDB" id="A0A382BV22"/>
<gene>
    <name evidence="1" type="ORF">METZ01_LOCUS170520</name>
</gene>
<dbReference type="EMBL" id="UINC01031509">
    <property type="protein sequence ID" value="SVB17666.1"/>
    <property type="molecule type" value="Genomic_DNA"/>
</dbReference>